<dbReference type="PANTHER" id="PTHR33362">
    <property type="entry name" value="SIALIC ACID TRAP TRANSPORTER PERMEASE PROTEIN SIAT-RELATED"/>
    <property type="match status" value="1"/>
</dbReference>
<evidence type="ECO:0000256" key="3">
    <source>
        <dbReference type="ARBA" id="ARBA00022519"/>
    </source>
</evidence>
<dbReference type="Pfam" id="PF06808">
    <property type="entry name" value="DctM"/>
    <property type="match status" value="1"/>
</dbReference>
<evidence type="ECO:0000256" key="7">
    <source>
        <dbReference type="SAM" id="MobiDB-lite"/>
    </source>
</evidence>
<evidence type="ECO:0000313" key="11">
    <source>
        <dbReference type="Proteomes" id="UP000294853"/>
    </source>
</evidence>
<evidence type="ECO:0000256" key="5">
    <source>
        <dbReference type="ARBA" id="ARBA00022989"/>
    </source>
</evidence>
<feature type="transmembrane region" description="Helical" evidence="8">
    <location>
        <begin position="266"/>
        <end position="290"/>
    </location>
</feature>
<evidence type="ECO:0000256" key="6">
    <source>
        <dbReference type="ARBA" id="ARBA00023136"/>
    </source>
</evidence>
<evidence type="ECO:0000256" key="1">
    <source>
        <dbReference type="ARBA" id="ARBA00004429"/>
    </source>
</evidence>
<keyword evidence="5 8" id="KW-1133">Transmembrane helix</keyword>
<dbReference type="AlphaFoldDB" id="A0A4P7IF89"/>
<evidence type="ECO:0000256" key="4">
    <source>
        <dbReference type="ARBA" id="ARBA00022692"/>
    </source>
</evidence>
<keyword evidence="11" id="KW-1185">Reference proteome</keyword>
<name>A0A4P7IF89_9ACTN</name>
<organism evidence="10 11">
    <name type="scientific">Nocardioides seonyuensis</name>
    <dbReference type="NCBI Taxonomy" id="2518371"/>
    <lineage>
        <taxon>Bacteria</taxon>
        <taxon>Bacillati</taxon>
        <taxon>Actinomycetota</taxon>
        <taxon>Actinomycetes</taxon>
        <taxon>Propionibacteriales</taxon>
        <taxon>Nocardioidaceae</taxon>
        <taxon>Nocardioides</taxon>
    </lineage>
</organism>
<feature type="transmembrane region" description="Helical" evidence="8">
    <location>
        <begin position="412"/>
        <end position="439"/>
    </location>
</feature>
<gene>
    <name evidence="10" type="ORF">EXE58_11005</name>
</gene>
<keyword evidence="3" id="KW-0997">Cell inner membrane</keyword>
<dbReference type="KEGG" id="nsn:EXE58_11005"/>
<dbReference type="InterPro" id="IPR010656">
    <property type="entry name" value="DctM"/>
</dbReference>
<sequence>MRAIQQQEGLGSTGCPWGSRDARRILKMSLALIVVTVFMLFFLLLMSAVPVAFCLGVSGGIGIWLLDGQEVMSASLASIPLTSSARYGLVVLPMFILMGVLLAETGIARDLYRTAERSVGRLPGGLAGATVFACTIFGGVSGSSTADAATIGRISIEEMRRNGYRPEYAAAVVAAAGTIAVLIPPSIILIMYGVITGESVGALLLAGLVPGCMMGLAFFAYAVTVGLRGRDRALSVHTSQLPASERHAGNGATRSRNRGDGEKNSLTNYLSLLYALVLFGVVLGGIYLGVFTSTEASAVGAATALALGVIAIRSPTRSLEMLRTAVPHAVSTVGMIFAILLGGTIFTYFLISAGVPASFTTWILEMELPSELVVIMLLATLIPLGMFLDGLSMMLVTVPLSYPVVTALGYDGVWFGVLVCVLIEVGLLTPPVGLNVFVISGLPGAPRAEQIFVQVLPFVLIQLLLVALFMLFPDLVTWLPSRAQST</sequence>
<dbReference type="PANTHER" id="PTHR33362:SF5">
    <property type="entry name" value="C4-DICARBOXYLATE TRAP TRANSPORTER LARGE PERMEASE PROTEIN DCTM"/>
    <property type="match status" value="1"/>
</dbReference>
<feature type="transmembrane region" description="Helical" evidence="8">
    <location>
        <begin position="201"/>
        <end position="223"/>
    </location>
</feature>
<feature type="transmembrane region" description="Helical" evidence="8">
    <location>
        <begin position="168"/>
        <end position="195"/>
    </location>
</feature>
<feature type="transmembrane region" description="Helical" evidence="8">
    <location>
        <begin position="296"/>
        <end position="312"/>
    </location>
</feature>
<feature type="transmembrane region" description="Helical" evidence="8">
    <location>
        <begin position="333"/>
        <end position="353"/>
    </location>
</feature>
<evidence type="ECO:0000256" key="2">
    <source>
        <dbReference type="ARBA" id="ARBA00022475"/>
    </source>
</evidence>
<feature type="transmembrane region" description="Helical" evidence="8">
    <location>
        <begin position="32"/>
        <end position="65"/>
    </location>
</feature>
<feature type="transmembrane region" description="Helical" evidence="8">
    <location>
        <begin position="451"/>
        <end position="472"/>
    </location>
</feature>
<keyword evidence="4 8" id="KW-0812">Transmembrane</keyword>
<feature type="transmembrane region" description="Helical" evidence="8">
    <location>
        <begin position="373"/>
        <end position="400"/>
    </location>
</feature>
<comment type="subcellular location">
    <subcellularLocation>
        <location evidence="1">Cell inner membrane</location>
        <topology evidence="1">Multi-pass membrane protein</topology>
    </subcellularLocation>
</comment>
<dbReference type="NCBIfam" id="TIGR00786">
    <property type="entry name" value="dctM"/>
    <property type="match status" value="1"/>
</dbReference>
<evidence type="ECO:0000256" key="8">
    <source>
        <dbReference type="SAM" id="Phobius"/>
    </source>
</evidence>
<dbReference type="OrthoDB" id="9777699at2"/>
<accession>A0A4P7IF89</accession>
<evidence type="ECO:0000259" key="9">
    <source>
        <dbReference type="Pfam" id="PF06808"/>
    </source>
</evidence>
<dbReference type="EMBL" id="CP038436">
    <property type="protein sequence ID" value="QBX55939.1"/>
    <property type="molecule type" value="Genomic_DNA"/>
</dbReference>
<dbReference type="InterPro" id="IPR004681">
    <property type="entry name" value="TRAP_DctM"/>
</dbReference>
<dbReference type="Proteomes" id="UP000294853">
    <property type="component" value="Chromosome"/>
</dbReference>
<feature type="transmembrane region" description="Helical" evidence="8">
    <location>
        <begin position="85"/>
        <end position="103"/>
    </location>
</feature>
<keyword evidence="2" id="KW-1003">Cell membrane</keyword>
<feature type="domain" description="TRAP C4-dicarboxylate transport system permease DctM subunit" evidence="9">
    <location>
        <begin position="38"/>
        <end position="474"/>
    </location>
</feature>
<proteinExistence type="predicted"/>
<dbReference type="GO" id="GO:0022857">
    <property type="term" value="F:transmembrane transporter activity"/>
    <property type="evidence" value="ECO:0007669"/>
    <property type="project" value="TreeGrafter"/>
</dbReference>
<dbReference type="GO" id="GO:0005886">
    <property type="term" value="C:plasma membrane"/>
    <property type="evidence" value="ECO:0007669"/>
    <property type="project" value="UniProtKB-SubCell"/>
</dbReference>
<feature type="region of interest" description="Disordered" evidence="7">
    <location>
        <begin position="238"/>
        <end position="260"/>
    </location>
</feature>
<evidence type="ECO:0000313" key="10">
    <source>
        <dbReference type="EMBL" id="QBX55939.1"/>
    </source>
</evidence>
<protein>
    <submittedName>
        <fullName evidence="10">TRAP transporter large permease subunit</fullName>
    </submittedName>
</protein>
<reference evidence="10 11" key="1">
    <citation type="submission" date="2019-03" db="EMBL/GenBank/DDBJ databases">
        <title>Three New Species of Nocardioides, Nocardioides euryhalodurans sp. nov., Nocardioides seonyuensis sp. nov. and Nocardioides eburneoflavus sp. nov. Iolated from Soil.</title>
        <authorList>
            <person name="Roh S.G."/>
            <person name="Lee C."/>
            <person name="Kim M.-K."/>
            <person name="Kim S.B."/>
        </authorList>
    </citation>
    <scope>NUCLEOTIDE SEQUENCE [LARGE SCALE GENOMIC DNA]</scope>
    <source>
        <strain evidence="10 11">MMS17-SY207-3</strain>
    </source>
</reference>
<keyword evidence="6 8" id="KW-0472">Membrane</keyword>